<reference evidence="7 8" key="1">
    <citation type="submission" date="2019-05" db="EMBL/GenBank/DDBJ databases">
        <authorList>
            <person name="Qu J.-H."/>
        </authorList>
    </citation>
    <scope>NUCLEOTIDE SEQUENCE [LARGE SCALE GENOMIC DNA]</scope>
    <source>
        <strain evidence="7 8">T17</strain>
    </source>
</reference>
<dbReference type="AlphaFoldDB" id="A0A5R9L3G8"/>
<feature type="transmembrane region" description="Helical" evidence="6">
    <location>
        <begin position="290"/>
        <end position="311"/>
    </location>
</feature>
<dbReference type="EMBL" id="VCEJ01000002">
    <property type="protein sequence ID" value="TLV02835.1"/>
    <property type="molecule type" value="Genomic_DNA"/>
</dbReference>
<dbReference type="Pfam" id="PF01943">
    <property type="entry name" value="Polysacc_synt"/>
    <property type="match status" value="1"/>
</dbReference>
<dbReference type="OrthoDB" id="512217at2"/>
<sequence length="460" mass="53029">MIHLKSYNSFFRNILLRINRSDERSKEIILNIVKSLVVKIISMVVTLALIPVSLHYVEKESYGVWLTIASVITWFSVFDFGLSTGLTNRLTEAFATKKDDLVTVYLSTTYFILLIITAVLVMVYLLVSPWIDWNSVFSTKMDSTTLRSTVNIAFASFGMLFVLKPVLSLLMARQKHFLASIILVSGNLAALVLVYFLGPAITNNKLIFFSSVLAFSYPVFILLFSIYLFAFEYREFCPRISKIDMSHGKNLFGLSAKFFIIQVSVIVVLTANNFLIAHFVDNDHVTYYNIAFRLYSIVSIFQLMFLQPLWSGFTHAYSLKDFEWIRGVIIKINKMNLGLCVVLSLFFLLHKTIYDLWIGKDIIIPFEIDLLLFIYFACYLYMQTYVYFINGIGSLNLQTLLSILIIAVQFPMAYLLIEKMDLGISGLLMLNIFWVIVSTILWKMQYKKVMSGEVLRRIWQ</sequence>
<evidence type="ECO:0000313" key="7">
    <source>
        <dbReference type="EMBL" id="TLV02835.1"/>
    </source>
</evidence>
<dbReference type="Proteomes" id="UP000306402">
    <property type="component" value="Unassembled WGS sequence"/>
</dbReference>
<feature type="transmembrane region" description="Helical" evidence="6">
    <location>
        <begin position="332"/>
        <end position="350"/>
    </location>
</feature>
<comment type="subcellular location">
    <subcellularLocation>
        <location evidence="1">Cell membrane</location>
        <topology evidence="1">Multi-pass membrane protein</topology>
    </subcellularLocation>
</comment>
<dbReference type="GO" id="GO:0005886">
    <property type="term" value="C:plasma membrane"/>
    <property type="evidence" value="ECO:0007669"/>
    <property type="project" value="UniProtKB-SubCell"/>
</dbReference>
<comment type="caution">
    <text evidence="7">The sequence shown here is derived from an EMBL/GenBank/DDBJ whole genome shotgun (WGS) entry which is preliminary data.</text>
</comment>
<dbReference type="InterPro" id="IPR050833">
    <property type="entry name" value="Poly_Biosynth_Transport"/>
</dbReference>
<keyword evidence="5 6" id="KW-0472">Membrane</keyword>
<dbReference type="RefSeq" id="WP_138364044.1">
    <property type="nucleotide sequence ID" value="NZ_VCEJ01000002.1"/>
</dbReference>
<feature type="transmembrane region" description="Helical" evidence="6">
    <location>
        <begin position="151"/>
        <end position="170"/>
    </location>
</feature>
<keyword evidence="3 6" id="KW-0812">Transmembrane</keyword>
<evidence type="ECO:0000256" key="4">
    <source>
        <dbReference type="ARBA" id="ARBA00022989"/>
    </source>
</evidence>
<keyword evidence="2" id="KW-1003">Cell membrane</keyword>
<name>A0A5R9L3G8_9BACT</name>
<proteinExistence type="predicted"/>
<dbReference type="InterPro" id="IPR002797">
    <property type="entry name" value="Polysacc_synth"/>
</dbReference>
<evidence type="ECO:0000256" key="6">
    <source>
        <dbReference type="SAM" id="Phobius"/>
    </source>
</evidence>
<evidence type="ECO:0000256" key="5">
    <source>
        <dbReference type="ARBA" id="ARBA00023136"/>
    </source>
</evidence>
<protein>
    <submittedName>
        <fullName evidence="7">MATE family efflux transporter</fullName>
    </submittedName>
</protein>
<keyword evidence="8" id="KW-1185">Reference proteome</keyword>
<accession>A0A5R9L3G8</accession>
<evidence type="ECO:0000256" key="1">
    <source>
        <dbReference type="ARBA" id="ARBA00004651"/>
    </source>
</evidence>
<feature type="transmembrane region" description="Helical" evidence="6">
    <location>
        <begin position="177"/>
        <end position="201"/>
    </location>
</feature>
<dbReference type="PANTHER" id="PTHR30250">
    <property type="entry name" value="PST FAMILY PREDICTED COLANIC ACID TRANSPORTER"/>
    <property type="match status" value="1"/>
</dbReference>
<feature type="transmembrane region" description="Helical" evidence="6">
    <location>
        <begin position="251"/>
        <end position="270"/>
    </location>
</feature>
<dbReference type="PANTHER" id="PTHR30250:SF26">
    <property type="entry name" value="PSMA PROTEIN"/>
    <property type="match status" value="1"/>
</dbReference>
<organism evidence="7 8">
    <name type="scientific">Dyadobacter luticola</name>
    <dbReference type="NCBI Taxonomy" id="1979387"/>
    <lineage>
        <taxon>Bacteria</taxon>
        <taxon>Pseudomonadati</taxon>
        <taxon>Bacteroidota</taxon>
        <taxon>Cytophagia</taxon>
        <taxon>Cytophagales</taxon>
        <taxon>Spirosomataceae</taxon>
        <taxon>Dyadobacter</taxon>
    </lineage>
</organism>
<feature type="transmembrane region" description="Helical" evidence="6">
    <location>
        <begin position="423"/>
        <end position="442"/>
    </location>
</feature>
<feature type="transmembrane region" description="Helical" evidence="6">
    <location>
        <begin position="28"/>
        <end position="50"/>
    </location>
</feature>
<feature type="transmembrane region" description="Helical" evidence="6">
    <location>
        <begin position="62"/>
        <end position="82"/>
    </location>
</feature>
<keyword evidence="4 6" id="KW-1133">Transmembrane helix</keyword>
<feature type="transmembrane region" description="Helical" evidence="6">
    <location>
        <begin position="362"/>
        <end position="382"/>
    </location>
</feature>
<gene>
    <name evidence="7" type="ORF">FEN17_04255</name>
</gene>
<feature type="transmembrane region" description="Helical" evidence="6">
    <location>
        <begin position="103"/>
        <end position="131"/>
    </location>
</feature>
<evidence type="ECO:0000256" key="3">
    <source>
        <dbReference type="ARBA" id="ARBA00022692"/>
    </source>
</evidence>
<feature type="transmembrane region" description="Helical" evidence="6">
    <location>
        <begin position="394"/>
        <end position="417"/>
    </location>
</feature>
<evidence type="ECO:0000256" key="2">
    <source>
        <dbReference type="ARBA" id="ARBA00022475"/>
    </source>
</evidence>
<feature type="transmembrane region" description="Helical" evidence="6">
    <location>
        <begin position="207"/>
        <end position="230"/>
    </location>
</feature>
<evidence type="ECO:0000313" key="8">
    <source>
        <dbReference type="Proteomes" id="UP000306402"/>
    </source>
</evidence>
<dbReference type="CDD" id="cd12082">
    <property type="entry name" value="MATE_like"/>
    <property type="match status" value="1"/>
</dbReference>